<dbReference type="AlphaFoldDB" id="A0A7R8CW89"/>
<proteinExistence type="predicted"/>
<name>A0A7R8CW89_LEPSM</name>
<dbReference type="Proteomes" id="UP000675881">
    <property type="component" value="Chromosome 5"/>
</dbReference>
<dbReference type="EMBL" id="HG994584">
    <property type="protein sequence ID" value="CAF2949869.1"/>
    <property type="molecule type" value="Genomic_DNA"/>
</dbReference>
<evidence type="ECO:0000313" key="3">
    <source>
        <dbReference type="Proteomes" id="UP000675881"/>
    </source>
</evidence>
<keyword evidence="3" id="KW-1185">Reference proteome</keyword>
<accession>A0A7R8CW89</accession>
<organism evidence="2 3">
    <name type="scientific">Lepeophtheirus salmonis</name>
    <name type="common">Salmon louse</name>
    <name type="synonym">Caligus salmonis</name>
    <dbReference type="NCBI Taxonomy" id="72036"/>
    <lineage>
        <taxon>Eukaryota</taxon>
        <taxon>Metazoa</taxon>
        <taxon>Ecdysozoa</taxon>
        <taxon>Arthropoda</taxon>
        <taxon>Crustacea</taxon>
        <taxon>Multicrustacea</taxon>
        <taxon>Hexanauplia</taxon>
        <taxon>Copepoda</taxon>
        <taxon>Siphonostomatoida</taxon>
        <taxon>Caligidae</taxon>
        <taxon>Lepeophtheirus</taxon>
    </lineage>
</organism>
<sequence length="187" mass="21485">MVTPTKQIMKVDSIIKNCEVSELSHVSVKLPSFTSLRLLGCFLRTEAQFELSETTQERTKFNYLLSAIPEESLYKVPDYSLKKSLKSELPYSDFKVLLTRHCQESKVWDLIDEISKDKTDFKDTLVKHMVLNCIPTSSRQHLTQGFSRLLYEEFIKCARTGKNARTLKLSCYLDKEGDVDEDAGVKC</sequence>
<dbReference type="InterPro" id="IPR055469">
    <property type="entry name" value="DUF7041"/>
</dbReference>
<dbReference type="Pfam" id="PF23055">
    <property type="entry name" value="DUF7041"/>
    <property type="match status" value="1"/>
</dbReference>
<gene>
    <name evidence="2" type="ORF">LSAA_10243</name>
</gene>
<reference evidence="2" key="1">
    <citation type="submission" date="2021-02" db="EMBL/GenBank/DDBJ databases">
        <authorList>
            <person name="Bekaert M."/>
        </authorList>
    </citation>
    <scope>NUCLEOTIDE SEQUENCE</scope>
    <source>
        <strain evidence="2">IoA-00</strain>
    </source>
</reference>
<protein>
    <submittedName>
        <fullName evidence="2">(salmon louse) hypothetical protein</fullName>
    </submittedName>
</protein>
<evidence type="ECO:0000259" key="1">
    <source>
        <dbReference type="Pfam" id="PF23055"/>
    </source>
</evidence>
<feature type="domain" description="DUF7041" evidence="1">
    <location>
        <begin position="42"/>
        <end position="106"/>
    </location>
</feature>
<evidence type="ECO:0000313" key="2">
    <source>
        <dbReference type="EMBL" id="CAF2949869.1"/>
    </source>
</evidence>